<dbReference type="PANTHER" id="PTHR35004:SF8">
    <property type="entry name" value="TRANSPOSASE RV3428C-RELATED"/>
    <property type="match status" value="1"/>
</dbReference>
<dbReference type="AlphaFoldDB" id="A0A430HKN4"/>
<proteinExistence type="predicted"/>
<organism evidence="1 2">
    <name type="scientific">Massilia atriviolacea</name>
    <dbReference type="NCBI Taxonomy" id="2495579"/>
    <lineage>
        <taxon>Bacteria</taxon>
        <taxon>Pseudomonadati</taxon>
        <taxon>Pseudomonadota</taxon>
        <taxon>Betaproteobacteria</taxon>
        <taxon>Burkholderiales</taxon>
        <taxon>Oxalobacteraceae</taxon>
        <taxon>Telluria group</taxon>
        <taxon>Massilia</taxon>
    </lineage>
</organism>
<dbReference type="OrthoDB" id="3542865at2"/>
<evidence type="ECO:0008006" key="3">
    <source>
        <dbReference type="Google" id="ProtNLM"/>
    </source>
</evidence>
<gene>
    <name evidence="1" type="ORF">EJB06_17360</name>
</gene>
<reference evidence="1 2" key="1">
    <citation type="submission" date="2018-12" db="EMBL/GenBank/DDBJ databases">
        <authorList>
            <person name="Yang E."/>
        </authorList>
    </citation>
    <scope>NUCLEOTIDE SEQUENCE [LARGE SCALE GENOMIC DNA]</scope>
    <source>
        <strain evidence="1 2">SOD</strain>
    </source>
</reference>
<comment type="caution">
    <text evidence="1">The sequence shown here is derived from an EMBL/GenBank/DDBJ whole genome shotgun (WGS) entry which is preliminary data.</text>
</comment>
<dbReference type="Proteomes" id="UP000278085">
    <property type="component" value="Unassembled WGS sequence"/>
</dbReference>
<dbReference type="PANTHER" id="PTHR35004">
    <property type="entry name" value="TRANSPOSASE RV3428C-RELATED"/>
    <property type="match status" value="1"/>
</dbReference>
<keyword evidence="2" id="KW-1185">Reference proteome</keyword>
<name>A0A430HKN4_9BURK</name>
<dbReference type="RefSeq" id="WP_126075266.1">
    <property type="nucleotide sequence ID" value="NZ_CP051166.1"/>
</dbReference>
<evidence type="ECO:0000313" key="1">
    <source>
        <dbReference type="EMBL" id="RSZ58062.1"/>
    </source>
</evidence>
<protein>
    <recommendedName>
        <fullName evidence="3">Transposase</fullName>
    </recommendedName>
</protein>
<accession>A0A430HKN4</accession>
<dbReference type="EMBL" id="RXLQ01000008">
    <property type="protein sequence ID" value="RSZ58062.1"/>
    <property type="molecule type" value="Genomic_DNA"/>
</dbReference>
<evidence type="ECO:0000313" key="2">
    <source>
        <dbReference type="Proteomes" id="UP000278085"/>
    </source>
</evidence>
<sequence>MAIHLETTVQILRLYHAEKWRCGTIVCHLGVHYSTVERVLAQAGLPRIASQRAALIDDYPPLILQTLEKYPQLTASRLYGMVRERGYVGGLDYFRRQVARHRPRNAVEAYLRLRTLPGEQCQCDWASFSHLMVGRARRPLMAFVMVLSWVSGRFTPP</sequence>